<reference evidence="4 5" key="1">
    <citation type="submission" date="2019-01" db="EMBL/GenBank/DDBJ databases">
        <authorList>
            <person name="Chen W.-M."/>
        </authorList>
    </citation>
    <scope>NUCLEOTIDE SEQUENCE [LARGE SCALE GENOMIC DNA]</scope>
    <source>
        <strain evidence="4 5">ICH-3</strain>
    </source>
</reference>
<dbReference type="SUPFAM" id="SSF52172">
    <property type="entry name" value="CheY-like"/>
    <property type="match status" value="1"/>
</dbReference>
<evidence type="ECO:0000259" key="3">
    <source>
        <dbReference type="PROSITE" id="PS50930"/>
    </source>
</evidence>
<accession>A0A3S2U171</accession>
<evidence type="ECO:0000313" key="4">
    <source>
        <dbReference type="EMBL" id="RVT49685.1"/>
    </source>
</evidence>
<organism evidence="4 5">
    <name type="scientific">Rubrivivax albus</name>
    <dbReference type="NCBI Taxonomy" id="2499835"/>
    <lineage>
        <taxon>Bacteria</taxon>
        <taxon>Pseudomonadati</taxon>
        <taxon>Pseudomonadota</taxon>
        <taxon>Betaproteobacteria</taxon>
        <taxon>Burkholderiales</taxon>
        <taxon>Sphaerotilaceae</taxon>
        <taxon>Rubrivivax</taxon>
    </lineage>
</organism>
<name>A0A3S2U171_9BURK</name>
<dbReference type="AlphaFoldDB" id="A0A3S2U171"/>
<dbReference type="SMART" id="SM00850">
    <property type="entry name" value="LytTR"/>
    <property type="match status" value="1"/>
</dbReference>
<dbReference type="RefSeq" id="WP_128199857.1">
    <property type="nucleotide sequence ID" value="NZ_SACT01000007.1"/>
</dbReference>
<dbReference type="OrthoDB" id="236568at2"/>
<dbReference type="PANTHER" id="PTHR37299">
    <property type="entry name" value="TRANSCRIPTIONAL REGULATOR-RELATED"/>
    <property type="match status" value="1"/>
</dbReference>
<dbReference type="PROSITE" id="PS50110">
    <property type="entry name" value="RESPONSE_REGULATORY"/>
    <property type="match status" value="1"/>
</dbReference>
<keyword evidence="5" id="KW-1185">Reference proteome</keyword>
<gene>
    <name evidence="4" type="ORF">ENE75_18755</name>
</gene>
<dbReference type="EMBL" id="SACT01000007">
    <property type="protein sequence ID" value="RVT49685.1"/>
    <property type="molecule type" value="Genomic_DNA"/>
</dbReference>
<dbReference type="Proteomes" id="UP000288178">
    <property type="component" value="Unassembled WGS sequence"/>
</dbReference>
<dbReference type="InterPro" id="IPR011006">
    <property type="entry name" value="CheY-like_superfamily"/>
</dbReference>
<keyword evidence="1" id="KW-0597">Phosphoprotein</keyword>
<dbReference type="InterPro" id="IPR001789">
    <property type="entry name" value="Sig_transdc_resp-reg_receiver"/>
</dbReference>
<protein>
    <submittedName>
        <fullName evidence="4">Response regulator transcription factor</fullName>
    </submittedName>
</protein>
<comment type="caution">
    <text evidence="4">The sequence shown here is derived from an EMBL/GenBank/DDBJ whole genome shotgun (WGS) entry which is preliminary data.</text>
</comment>
<sequence>MTTRPTALIAEDEPLLAAALQAELTTHWPALQVAATVGDGASALAQALALQPTLCFLDIRMPGMSGLEAAQALAEDWPDGVPFPLIVFVTAYDQYALQAFEAQAVDYLLKPVDGDRLAACVARLQARLAERQAAAATVTPAAELARSVEQLRGLLAVAGSAPATAAPRLDVVTAQVGATVHLVPVDEVIYFEAADKYVRVVTAEREHLIRTPLKDLLPQLDPQRFWQVHRGTVVQARCVRSARREESGKVTLTLAGRPETLTASRLYAHLFKGM</sequence>
<evidence type="ECO:0000256" key="1">
    <source>
        <dbReference type="PROSITE-ProRule" id="PRU00169"/>
    </source>
</evidence>
<dbReference type="Gene3D" id="3.40.50.2300">
    <property type="match status" value="1"/>
</dbReference>
<dbReference type="InterPro" id="IPR046947">
    <property type="entry name" value="LytR-like"/>
</dbReference>
<proteinExistence type="predicted"/>
<dbReference type="InterPro" id="IPR007492">
    <property type="entry name" value="LytTR_DNA-bd_dom"/>
</dbReference>
<evidence type="ECO:0000259" key="2">
    <source>
        <dbReference type="PROSITE" id="PS50110"/>
    </source>
</evidence>
<dbReference type="GO" id="GO:0000156">
    <property type="term" value="F:phosphorelay response regulator activity"/>
    <property type="evidence" value="ECO:0007669"/>
    <property type="project" value="InterPro"/>
</dbReference>
<dbReference type="Pfam" id="PF04397">
    <property type="entry name" value="LytTR"/>
    <property type="match status" value="1"/>
</dbReference>
<dbReference type="Pfam" id="PF00072">
    <property type="entry name" value="Response_reg"/>
    <property type="match status" value="1"/>
</dbReference>
<feature type="domain" description="HTH LytTR-type" evidence="3">
    <location>
        <begin position="172"/>
        <end position="274"/>
    </location>
</feature>
<feature type="modified residue" description="4-aspartylphosphate" evidence="1">
    <location>
        <position position="58"/>
    </location>
</feature>
<dbReference type="SMART" id="SM00448">
    <property type="entry name" value="REC"/>
    <property type="match status" value="1"/>
</dbReference>
<dbReference type="PROSITE" id="PS50930">
    <property type="entry name" value="HTH_LYTTR"/>
    <property type="match status" value="1"/>
</dbReference>
<feature type="domain" description="Response regulatory" evidence="2">
    <location>
        <begin position="6"/>
        <end position="125"/>
    </location>
</feature>
<dbReference type="GO" id="GO:0003677">
    <property type="term" value="F:DNA binding"/>
    <property type="evidence" value="ECO:0007669"/>
    <property type="project" value="InterPro"/>
</dbReference>
<dbReference type="PANTHER" id="PTHR37299:SF1">
    <property type="entry name" value="STAGE 0 SPORULATION PROTEIN A HOMOLOG"/>
    <property type="match status" value="1"/>
</dbReference>
<evidence type="ECO:0000313" key="5">
    <source>
        <dbReference type="Proteomes" id="UP000288178"/>
    </source>
</evidence>
<dbReference type="Gene3D" id="2.40.50.1020">
    <property type="entry name" value="LytTr DNA-binding domain"/>
    <property type="match status" value="1"/>
</dbReference>